<comment type="similarity">
    <text evidence="7">Belongs to the peptidase M42 family.</text>
</comment>
<evidence type="ECO:0000256" key="4">
    <source>
        <dbReference type="ARBA" id="ARBA00022801"/>
    </source>
</evidence>
<dbReference type="InterPro" id="IPR010162">
    <property type="entry name" value="PepT-like"/>
</dbReference>
<evidence type="ECO:0000256" key="7">
    <source>
        <dbReference type="PIRNR" id="PIRNR001123"/>
    </source>
</evidence>
<keyword evidence="10" id="KW-0031">Aminopeptidase</keyword>
<evidence type="ECO:0000313" key="10">
    <source>
        <dbReference type="EMBL" id="RCX13244.1"/>
    </source>
</evidence>
<evidence type="ECO:0000256" key="3">
    <source>
        <dbReference type="ARBA" id="ARBA00022723"/>
    </source>
</evidence>
<dbReference type="PANTHER" id="PTHR42994:SF2">
    <property type="entry name" value="PEPTIDASE"/>
    <property type="match status" value="1"/>
</dbReference>
<proteinExistence type="inferred from homology"/>
<protein>
    <submittedName>
        <fullName evidence="10">Tripeptide aminopeptidase</fullName>
    </submittedName>
</protein>
<evidence type="ECO:0000259" key="9">
    <source>
        <dbReference type="Pfam" id="PF07687"/>
    </source>
</evidence>
<reference evidence="10 11" key="1">
    <citation type="submission" date="2018-07" db="EMBL/GenBank/DDBJ databases">
        <title>Genomic Encyclopedia of Type Strains, Phase IV (KMG-IV): sequencing the most valuable type-strain genomes for metagenomic binning, comparative biology and taxonomic classification.</title>
        <authorList>
            <person name="Goeker M."/>
        </authorList>
    </citation>
    <scope>NUCLEOTIDE SEQUENCE [LARGE SCALE GENOMIC DNA]</scope>
    <source>
        <strain evidence="10 11">DSM 27016</strain>
    </source>
</reference>
<dbReference type="RefSeq" id="WP_114298661.1">
    <property type="nucleotide sequence ID" value="NZ_QPJT01000018.1"/>
</dbReference>
<dbReference type="InterPro" id="IPR008007">
    <property type="entry name" value="Peptidase_M42"/>
</dbReference>
<evidence type="ECO:0000256" key="2">
    <source>
        <dbReference type="ARBA" id="ARBA00022670"/>
    </source>
</evidence>
<dbReference type="PIRSF" id="PIRSF001123">
    <property type="entry name" value="PepA_GA"/>
    <property type="match status" value="1"/>
</dbReference>
<keyword evidence="11" id="KW-1185">Reference proteome</keyword>
<dbReference type="GO" id="GO:0004177">
    <property type="term" value="F:aminopeptidase activity"/>
    <property type="evidence" value="ECO:0007669"/>
    <property type="project" value="UniProtKB-UniRule"/>
</dbReference>
<dbReference type="PANTHER" id="PTHR42994">
    <property type="entry name" value="PEPTIDASE T"/>
    <property type="match status" value="1"/>
</dbReference>
<dbReference type="EMBL" id="QPJT01000018">
    <property type="protein sequence ID" value="RCX13244.1"/>
    <property type="molecule type" value="Genomic_DNA"/>
</dbReference>
<dbReference type="Gene3D" id="3.40.630.10">
    <property type="entry name" value="Zn peptidases"/>
    <property type="match status" value="1"/>
</dbReference>
<evidence type="ECO:0000256" key="6">
    <source>
        <dbReference type="ARBA" id="ARBA00023049"/>
    </source>
</evidence>
<dbReference type="Gene3D" id="3.30.70.360">
    <property type="match status" value="1"/>
</dbReference>
<keyword evidence="3 8" id="KW-0479">Metal-binding</keyword>
<organism evidence="10 11">
    <name type="scientific">Anaerobacterium chartisolvens</name>
    <dbReference type="NCBI Taxonomy" id="1297424"/>
    <lineage>
        <taxon>Bacteria</taxon>
        <taxon>Bacillati</taxon>
        <taxon>Bacillota</taxon>
        <taxon>Clostridia</taxon>
        <taxon>Eubacteriales</taxon>
        <taxon>Oscillospiraceae</taxon>
        <taxon>Anaerobacterium</taxon>
    </lineage>
</organism>
<dbReference type="SUPFAM" id="SSF55031">
    <property type="entry name" value="Bacterial exopeptidase dimerisation domain"/>
    <property type="match status" value="1"/>
</dbReference>
<comment type="cofactor">
    <cofactor evidence="1">
        <name>Zn(2+)</name>
        <dbReference type="ChEBI" id="CHEBI:29105"/>
    </cofactor>
</comment>
<comment type="caution">
    <text evidence="10">The sequence shown here is derived from an EMBL/GenBank/DDBJ whole genome shotgun (WGS) entry which is preliminary data.</text>
</comment>
<dbReference type="InterPro" id="IPR001261">
    <property type="entry name" value="ArgE/DapE_CS"/>
</dbReference>
<keyword evidence="5" id="KW-0862">Zinc</keyword>
<dbReference type="SUPFAM" id="SSF53187">
    <property type="entry name" value="Zn-dependent exopeptidases"/>
    <property type="match status" value="1"/>
</dbReference>
<dbReference type="GO" id="GO:0046872">
    <property type="term" value="F:metal ion binding"/>
    <property type="evidence" value="ECO:0007669"/>
    <property type="project" value="UniProtKB-UniRule"/>
</dbReference>
<dbReference type="PROSITE" id="PS00758">
    <property type="entry name" value="ARGE_DAPE_CPG2_1"/>
    <property type="match status" value="1"/>
</dbReference>
<dbReference type="InterPro" id="IPR036264">
    <property type="entry name" value="Bact_exopeptidase_dim_dom"/>
</dbReference>
<keyword evidence="2" id="KW-0645">Protease</keyword>
<gene>
    <name evidence="10" type="ORF">DFR58_11862</name>
</gene>
<dbReference type="NCBIfam" id="TIGR01883">
    <property type="entry name" value="PepT-like"/>
    <property type="match status" value="1"/>
</dbReference>
<sequence length="369" mass="39566">MVNASRMRDEFLELVRIDSVTLHERRMADVLKAKLESMGIPVYEDNAGEKIGGNAGNLICTVKGERDVPGILLMAHMDTVSPGIGKNPVVEGDIIRTDGTTVLGGDDAAGIECILEALRVISEDGIPHGNIHIAFTVAEEGGLLGAKNMDYGAIDVRYGFVMDDGGDIGSVAVSAPTQNKIDIIVKGKAAHAGVEPEKGISAIQIAAWAISQMRLGRIDHETTANIGIIKGGCATNIICDRVEIEAEARSRSRRKLDEQTSHMRHCFETACARFGGSFKFDVQNVYPEFNVKQDSGIMRILERAAKKAEIELKAGATGGGSDTNIINGRGIEAVDISVGMDKVHSVEEQISIKDMARAAEFLVEIIKAI</sequence>
<dbReference type="Proteomes" id="UP000253034">
    <property type="component" value="Unassembled WGS sequence"/>
</dbReference>
<dbReference type="GO" id="GO:0008237">
    <property type="term" value="F:metallopeptidase activity"/>
    <property type="evidence" value="ECO:0007669"/>
    <property type="project" value="UniProtKB-KW"/>
</dbReference>
<dbReference type="OrthoDB" id="9773892at2"/>
<feature type="binding site" evidence="8">
    <location>
        <position position="344"/>
    </location>
    <ligand>
        <name>Zn(2+)</name>
        <dbReference type="ChEBI" id="CHEBI:29105"/>
        <label>2</label>
    </ligand>
</feature>
<comment type="cofactor">
    <cofactor evidence="8">
        <name>a divalent metal cation</name>
        <dbReference type="ChEBI" id="CHEBI:60240"/>
    </cofactor>
    <text evidence="8">Binds 2 divalent metal cations per subunit.</text>
</comment>
<keyword evidence="6" id="KW-0482">Metalloprotease</keyword>
<evidence type="ECO:0000256" key="8">
    <source>
        <dbReference type="PIRSR" id="PIRSR001123-2"/>
    </source>
</evidence>
<name>A0A369B0N1_9FIRM</name>
<feature type="domain" description="Peptidase M20 dimerisation" evidence="9">
    <location>
        <begin position="182"/>
        <end position="270"/>
    </location>
</feature>
<dbReference type="InterPro" id="IPR011650">
    <property type="entry name" value="Peptidase_M20_dimer"/>
</dbReference>
<keyword evidence="4" id="KW-0378">Hydrolase</keyword>
<dbReference type="GO" id="GO:0006508">
    <property type="term" value="P:proteolysis"/>
    <property type="evidence" value="ECO:0007669"/>
    <property type="project" value="UniProtKB-KW"/>
</dbReference>
<evidence type="ECO:0000256" key="5">
    <source>
        <dbReference type="ARBA" id="ARBA00022833"/>
    </source>
</evidence>
<evidence type="ECO:0000256" key="1">
    <source>
        <dbReference type="ARBA" id="ARBA00001947"/>
    </source>
</evidence>
<dbReference type="InterPro" id="IPR002933">
    <property type="entry name" value="Peptidase_M20"/>
</dbReference>
<accession>A0A369B0N1</accession>
<dbReference type="Pfam" id="PF07687">
    <property type="entry name" value="M20_dimer"/>
    <property type="match status" value="1"/>
</dbReference>
<dbReference type="Pfam" id="PF01546">
    <property type="entry name" value="Peptidase_M20"/>
    <property type="match status" value="1"/>
</dbReference>
<evidence type="ECO:0000313" key="11">
    <source>
        <dbReference type="Proteomes" id="UP000253034"/>
    </source>
</evidence>
<dbReference type="AlphaFoldDB" id="A0A369B0N1"/>